<dbReference type="GO" id="GO:0120330">
    <property type="term" value="C:rixosome complex"/>
    <property type="evidence" value="ECO:0007669"/>
    <property type="project" value="TreeGrafter"/>
</dbReference>
<evidence type="ECO:0000313" key="4">
    <source>
        <dbReference type="Proteomes" id="UP001652660"/>
    </source>
</evidence>
<dbReference type="RefSeq" id="XP_027060993.2">
    <property type="nucleotide sequence ID" value="XM_027205192.2"/>
</dbReference>
<dbReference type="InterPro" id="IPR019775">
    <property type="entry name" value="WD40_repeat_CS"/>
</dbReference>
<dbReference type="SMART" id="SM00320">
    <property type="entry name" value="WD40"/>
    <property type="match status" value="3"/>
</dbReference>
<organism evidence="4 5">
    <name type="scientific">Coffea arabica</name>
    <name type="common">Arabian coffee</name>
    <dbReference type="NCBI Taxonomy" id="13443"/>
    <lineage>
        <taxon>Eukaryota</taxon>
        <taxon>Viridiplantae</taxon>
        <taxon>Streptophyta</taxon>
        <taxon>Embryophyta</taxon>
        <taxon>Tracheophyta</taxon>
        <taxon>Spermatophyta</taxon>
        <taxon>Magnoliopsida</taxon>
        <taxon>eudicotyledons</taxon>
        <taxon>Gunneridae</taxon>
        <taxon>Pentapetalae</taxon>
        <taxon>asterids</taxon>
        <taxon>lamiids</taxon>
        <taxon>Gentianales</taxon>
        <taxon>Rubiaceae</taxon>
        <taxon>Ixoroideae</taxon>
        <taxon>Gardenieae complex</taxon>
        <taxon>Bertiereae - Coffeeae clade</taxon>
        <taxon>Coffeeae</taxon>
        <taxon>Coffea</taxon>
    </lineage>
</organism>
<proteinExistence type="predicted"/>
<evidence type="ECO:0000313" key="5">
    <source>
        <dbReference type="RefSeq" id="XP_027060993.2"/>
    </source>
</evidence>
<protein>
    <submittedName>
        <fullName evidence="5">Protein ROOT INITIATION DEFECTIVE 3-like</fullName>
    </submittedName>
</protein>
<feature type="repeat" description="WD" evidence="3">
    <location>
        <begin position="119"/>
        <end position="150"/>
    </location>
</feature>
<feature type="repeat" description="WD" evidence="3">
    <location>
        <begin position="267"/>
        <end position="308"/>
    </location>
</feature>
<dbReference type="InterPro" id="IPR015943">
    <property type="entry name" value="WD40/YVTN_repeat-like_dom_sf"/>
</dbReference>
<evidence type="ECO:0000256" key="3">
    <source>
        <dbReference type="PROSITE-ProRule" id="PRU00221"/>
    </source>
</evidence>
<keyword evidence="1 3" id="KW-0853">WD repeat</keyword>
<dbReference type="Gene3D" id="2.130.10.10">
    <property type="entry name" value="YVTN repeat-like/Quinoprotein amine dehydrogenase"/>
    <property type="match status" value="2"/>
</dbReference>
<dbReference type="PANTHER" id="PTHR18763:SF3">
    <property type="entry name" value="OS09G0477800 PROTEIN"/>
    <property type="match status" value="1"/>
</dbReference>
<dbReference type="InterPro" id="IPR045227">
    <property type="entry name" value="WDR18/Ipi3/RID3"/>
</dbReference>
<dbReference type="AlphaFoldDB" id="A0A6P6S489"/>
<evidence type="ECO:0000256" key="2">
    <source>
        <dbReference type="ARBA" id="ARBA00022737"/>
    </source>
</evidence>
<name>A0A6P6S489_COFAR</name>
<dbReference type="PROSITE" id="PS50082">
    <property type="entry name" value="WD_REPEATS_2"/>
    <property type="match status" value="2"/>
</dbReference>
<reference evidence="5" key="2">
    <citation type="submission" date="2025-08" db="UniProtKB">
        <authorList>
            <consortium name="RefSeq"/>
        </authorList>
    </citation>
    <scope>IDENTIFICATION</scope>
    <source>
        <tissue evidence="5">Leaves</tissue>
    </source>
</reference>
<reference evidence="4" key="1">
    <citation type="journal article" date="2025" name="Foods">
        <title>Unveiling the Microbial Signatures of Arabica Coffee Cherries: Insights into Ripeness Specific Diversity, Functional Traits, and Implications for Quality and Safety.</title>
        <authorList>
            <consortium name="RefSeq"/>
            <person name="Tenea G.N."/>
            <person name="Cifuentes V."/>
            <person name="Reyes P."/>
            <person name="Cevallos-Vallejos M."/>
        </authorList>
    </citation>
    <scope>NUCLEOTIDE SEQUENCE [LARGE SCALE GENOMIC DNA]</scope>
</reference>
<dbReference type="GO" id="GO:0005656">
    <property type="term" value="C:nuclear pre-replicative complex"/>
    <property type="evidence" value="ECO:0007669"/>
    <property type="project" value="TreeGrafter"/>
</dbReference>
<dbReference type="InterPro" id="IPR011047">
    <property type="entry name" value="Quinoprotein_ADH-like_sf"/>
</dbReference>
<dbReference type="PROSITE" id="PS50294">
    <property type="entry name" value="WD_REPEATS_REGION"/>
    <property type="match status" value="2"/>
</dbReference>
<dbReference type="OrthoDB" id="756370at2759"/>
<sequence length="422" mass="45656">MASFVQEFVLTSSPDGRITAYDAYSGSSLGQYNGSRTPRKGLTMIGKKLIAASHVCSETGLGSVHLYHWWYSAPFHQLPMPEPVAPLVATRDGSYLFAGGVSGHVHSISLPSGDIILSVAAHSKAITCLEINDDGSLLFSGSDDGTIAVFLIHQLVDSFSSRSSSYSPPLQRFVGHQSSVTTITTGTGGCNCTIISCSSDCTCKFWGLMHTSPLRSITFPCTIWEVKVDPLESEFYGAGSDGLVYKCALKVRSRMMMKQGPQLITWKRQHDDAITSMATMNWGKNLVTASEDGNLCFWDVGRGDLIKVVDQEKTGSISNVMAVAAGLNGHVSAALARMRKSVAGFGRWDLGFSGKKDLYVPITEMKEMEEHLAVSVVDRKRSIDTLELALGAYERVLKLMHKEVKGSASSSNSVDQDKTEGN</sequence>
<dbReference type="InterPro" id="IPR001680">
    <property type="entry name" value="WD40_rpt"/>
</dbReference>
<accession>A0A6P6S489</accession>
<dbReference type="GeneID" id="113687625"/>
<dbReference type="GO" id="GO:0006364">
    <property type="term" value="P:rRNA processing"/>
    <property type="evidence" value="ECO:0007669"/>
    <property type="project" value="TreeGrafter"/>
</dbReference>
<dbReference type="PROSITE" id="PS00678">
    <property type="entry name" value="WD_REPEATS_1"/>
    <property type="match status" value="1"/>
</dbReference>
<gene>
    <name evidence="5" type="primary">LOC113687625</name>
</gene>
<keyword evidence="4" id="KW-1185">Reference proteome</keyword>
<dbReference type="PANTHER" id="PTHR18763">
    <property type="entry name" value="WD-REPEAT PROTEIN 18"/>
    <property type="match status" value="1"/>
</dbReference>
<dbReference type="SUPFAM" id="SSF50998">
    <property type="entry name" value="Quinoprotein alcohol dehydrogenase-like"/>
    <property type="match status" value="1"/>
</dbReference>
<evidence type="ECO:0000256" key="1">
    <source>
        <dbReference type="ARBA" id="ARBA00022574"/>
    </source>
</evidence>
<dbReference type="Proteomes" id="UP001652660">
    <property type="component" value="Chromosome 5e"/>
</dbReference>
<keyword evidence="2" id="KW-0677">Repeat</keyword>
<dbReference type="Pfam" id="PF00400">
    <property type="entry name" value="WD40"/>
    <property type="match status" value="3"/>
</dbReference>
<dbReference type="GO" id="GO:0006261">
    <property type="term" value="P:DNA-templated DNA replication"/>
    <property type="evidence" value="ECO:0007669"/>
    <property type="project" value="TreeGrafter"/>
</dbReference>